<comment type="subcellular location">
    <subcellularLocation>
        <location evidence="1">Membrane</location>
        <topology evidence="1">Multi-pass membrane protein</topology>
    </subcellularLocation>
</comment>
<evidence type="ECO:0000259" key="7">
    <source>
        <dbReference type="PROSITE" id="PS50850"/>
    </source>
</evidence>
<proteinExistence type="predicted"/>
<reference evidence="8 9" key="1">
    <citation type="submission" date="2013-03" db="EMBL/GenBank/DDBJ databases">
        <title>The Genome Sequence of Exophiala aquamarina CBS 119918.</title>
        <authorList>
            <consortium name="The Broad Institute Genomics Platform"/>
            <person name="Cuomo C."/>
            <person name="de Hoog S."/>
            <person name="Gorbushina A."/>
            <person name="Walker B."/>
            <person name="Young S.K."/>
            <person name="Zeng Q."/>
            <person name="Gargeya S."/>
            <person name="Fitzgerald M."/>
            <person name="Haas B."/>
            <person name="Abouelleil A."/>
            <person name="Allen A.W."/>
            <person name="Alvarado L."/>
            <person name="Arachchi H.M."/>
            <person name="Berlin A.M."/>
            <person name="Chapman S.B."/>
            <person name="Gainer-Dewar J."/>
            <person name="Goldberg J."/>
            <person name="Griggs A."/>
            <person name="Gujja S."/>
            <person name="Hansen M."/>
            <person name="Howarth C."/>
            <person name="Imamovic A."/>
            <person name="Ireland A."/>
            <person name="Larimer J."/>
            <person name="McCowan C."/>
            <person name="Murphy C."/>
            <person name="Pearson M."/>
            <person name="Poon T.W."/>
            <person name="Priest M."/>
            <person name="Roberts A."/>
            <person name="Saif S."/>
            <person name="Shea T."/>
            <person name="Sisk P."/>
            <person name="Sykes S."/>
            <person name="Wortman J."/>
            <person name="Nusbaum C."/>
            <person name="Birren B."/>
        </authorList>
    </citation>
    <scope>NUCLEOTIDE SEQUENCE [LARGE SCALE GENOMIC DNA]</scope>
    <source>
        <strain evidence="8 9">CBS 119918</strain>
    </source>
</reference>
<dbReference type="GO" id="GO:0005886">
    <property type="term" value="C:plasma membrane"/>
    <property type="evidence" value="ECO:0007669"/>
    <property type="project" value="TreeGrafter"/>
</dbReference>
<dbReference type="HOGENOM" id="CLU_000960_25_1_1"/>
<feature type="transmembrane region" description="Helical" evidence="6">
    <location>
        <begin position="337"/>
        <end position="358"/>
    </location>
</feature>
<feature type="transmembrane region" description="Helical" evidence="6">
    <location>
        <begin position="161"/>
        <end position="180"/>
    </location>
</feature>
<gene>
    <name evidence="8" type="ORF">A1O9_00720</name>
</gene>
<dbReference type="OrthoDB" id="2587356at2759"/>
<dbReference type="RefSeq" id="XP_013265337.1">
    <property type="nucleotide sequence ID" value="XM_013409883.1"/>
</dbReference>
<evidence type="ECO:0000256" key="4">
    <source>
        <dbReference type="ARBA" id="ARBA00023136"/>
    </source>
</evidence>
<feature type="transmembrane region" description="Helical" evidence="6">
    <location>
        <begin position="551"/>
        <end position="573"/>
    </location>
</feature>
<feature type="transmembrane region" description="Helical" evidence="6">
    <location>
        <begin position="192"/>
        <end position="211"/>
    </location>
</feature>
<evidence type="ECO:0000313" key="8">
    <source>
        <dbReference type="EMBL" id="KEF62747.1"/>
    </source>
</evidence>
<keyword evidence="2 6" id="KW-0812">Transmembrane</keyword>
<evidence type="ECO:0000256" key="5">
    <source>
        <dbReference type="SAM" id="MobiDB-lite"/>
    </source>
</evidence>
<feature type="transmembrane region" description="Helical" evidence="6">
    <location>
        <begin position="295"/>
        <end position="316"/>
    </location>
</feature>
<feature type="region of interest" description="Disordered" evidence="5">
    <location>
        <begin position="1"/>
        <end position="35"/>
    </location>
</feature>
<name>A0A072PSM5_9EURO</name>
<feature type="transmembrane region" description="Helical" evidence="6">
    <location>
        <begin position="429"/>
        <end position="451"/>
    </location>
</feature>
<evidence type="ECO:0000256" key="2">
    <source>
        <dbReference type="ARBA" id="ARBA00022692"/>
    </source>
</evidence>
<dbReference type="VEuPathDB" id="FungiDB:A1O9_00720"/>
<dbReference type="EMBL" id="AMGV01000001">
    <property type="protein sequence ID" value="KEF62747.1"/>
    <property type="molecule type" value="Genomic_DNA"/>
</dbReference>
<keyword evidence="3 6" id="KW-1133">Transmembrane helix</keyword>
<dbReference type="Proteomes" id="UP000027920">
    <property type="component" value="Unassembled WGS sequence"/>
</dbReference>
<feature type="transmembrane region" description="Helical" evidence="6">
    <location>
        <begin position="262"/>
        <end position="283"/>
    </location>
</feature>
<dbReference type="InterPro" id="IPR020846">
    <property type="entry name" value="MFS_dom"/>
</dbReference>
<dbReference type="AlphaFoldDB" id="A0A072PSM5"/>
<evidence type="ECO:0000256" key="6">
    <source>
        <dbReference type="SAM" id="Phobius"/>
    </source>
</evidence>
<accession>A0A072PSM5</accession>
<dbReference type="PANTHER" id="PTHR23501:SF195">
    <property type="entry name" value="PEP5"/>
    <property type="match status" value="1"/>
</dbReference>
<sequence length="603" mass="63952">MAASGTPTHHLDCKEDFSNANEGKASTAKTSSEVQIEDATHDQEGNLVYSDPDVEPEIHWRTWVAFFAVTLLNFTYSQTTAGVPVALSFIAADVNLTADAAWIANAPSIANAVLSPIFSVASDTFQARKGIMVGACLTAFVGSAIGAGANSLWRLVFSQTLQGVGVAIVSVVYTVPAEILPRRWRPMAQASLLGGSAISCMVAPLSLGGLIKHQPHGGWRNYFWIQTALWGLSTVTLFVGYRPPKRHTRYQNYSLWQKVLTLDLTGFFLFTAGLTLLLASISVGAGSFAWSSANFLAPFLASIAVLAALGVWEWKGTSTGMFHHDIFSSVNLSGRRFILSALLIAFEGLLLFSIVVFVPMLSAVFSSDPFIITARIVPFYFCASVSAFIYGYIGTKFRTVRWPLMFGFLMYAAGIGALISVRPNNSTNALIFSGLAGLGLGAPLALLFVSVQLAVPHHVLATATALVASARAIGISISTAVFTVVLSKVTASKVAAWVPDAAVAAGVPAAELSAFVTAIASSDPDVSNIPGVTATMIQAGVMAMKNATCDALHVVFAIALPFGLISVPIAYFLGSYKDSMNYIVEAPMEELHAKRGQGKLAED</sequence>
<organism evidence="8 9">
    <name type="scientific">Exophiala aquamarina CBS 119918</name>
    <dbReference type="NCBI Taxonomy" id="1182545"/>
    <lineage>
        <taxon>Eukaryota</taxon>
        <taxon>Fungi</taxon>
        <taxon>Dikarya</taxon>
        <taxon>Ascomycota</taxon>
        <taxon>Pezizomycotina</taxon>
        <taxon>Eurotiomycetes</taxon>
        <taxon>Chaetothyriomycetidae</taxon>
        <taxon>Chaetothyriales</taxon>
        <taxon>Herpotrichiellaceae</taxon>
        <taxon>Exophiala</taxon>
    </lineage>
</organism>
<dbReference type="Pfam" id="PF07690">
    <property type="entry name" value="MFS_1"/>
    <property type="match status" value="1"/>
</dbReference>
<dbReference type="GeneID" id="25275671"/>
<dbReference type="InterPro" id="IPR011701">
    <property type="entry name" value="MFS"/>
</dbReference>
<feature type="transmembrane region" description="Helical" evidence="6">
    <location>
        <begin position="463"/>
        <end position="486"/>
    </location>
</feature>
<feature type="transmembrane region" description="Helical" evidence="6">
    <location>
        <begin position="404"/>
        <end position="423"/>
    </location>
</feature>
<keyword evidence="9" id="KW-1185">Reference proteome</keyword>
<dbReference type="SUPFAM" id="SSF103473">
    <property type="entry name" value="MFS general substrate transporter"/>
    <property type="match status" value="1"/>
</dbReference>
<feature type="transmembrane region" description="Helical" evidence="6">
    <location>
        <begin position="370"/>
        <end position="392"/>
    </location>
</feature>
<dbReference type="Gene3D" id="1.20.1250.20">
    <property type="entry name" value="MFS general substrate transporter like domains"/>
    <property type="match status" value="1"/>
</dbReference>
<evidence type="ECO:0000313" key="9">
    <source>
        <dbReference type="Proteomes" id="UP000027920"/>
    </source>
</evidence>
<keyword evidence="4 6" id="KW-0472">Membrane</keyword>
<feature type="transmembrane region" description="Helical" evidence="6">
    <location>
        <begin position="131"/>
        <end position="149"/>
    </location>
</feature>
<feature type="transmembrane region" description="Helical" evidence="6">
    <location>
        <begin position="223"/>
        <end position="241"/>
    </location>
</feature>
<protein>
    <recommendedName>
        <fullName evidence="7">Major facilitator superfamily (MFS) profile domain-containing protein</fullName>
    </recommendedName>
</protein>
<feature type="domain" description="Major facilitator superfamily (MFS) profile" evidence="7">
    <location>
        <begin position="65"/>
        <end position="525"/>
    </location>
</feature>
<dbReference type="PANTHER" id="PTHR23501">
    <property type="entry name" value="MAJOR FACILITATOR SUPERFAMILY"/>
    <property type="match status" value="1"/>
</dbReference>
<dbReference type="InterPro" id="IPR036259">
    <property type="entry name" value="MFS_trans_sf"/>
</dbReference>
<comment type="caution">
    <text evidence="8">The sequence shown here is derived from an EMBL/GenBank/DDBJ whole genome shotgun (WGS) entry which is preliminary data.</text>
</comment>
<dbReference type="PROSITE" id="PS50850">
    <property type="entry name" value="MFS"/>
    <property type="match status" value="1"/>
</dbReference>
<dbReference type="GO" id="GO:0022857">
    <property type="term" value="F:transmembrane transporter activity"/>
    <property type="evidence" value="ECO:0007669"/>
    <property type="project" value="InterPro"/>
</dbReference>
<evidence type="ECO:0000256" key="3">
    <source>
        <dbReference type="ARBA" id="ARBA00022989"/>
    </source>
</evidence>
<evidence type="ECO:0000256" key="1">
    <source>
        <dbReference type="ARBA" id="ARBA00004141"/>
    </source>
</evidence>